<feature type="signal peptide" evidence="1">
    <location>
        <begin position="1"/>
        <end position="18"/>
    </location>
</feature>
<keyword evidence="3" id="KW-1185">Reference proteome</keyword>
<dbReference type="Proteomes" id="UP001596053">
    <property type="component" value="Unassembled WGS sequence"/>
</dbReference>
<evidence type="ECO:0008006" key="4">
    <source>
        <dbReference type="Google" id="ProtNLM"/>
    </source>
</evidence>
<name>A0ABW0IRK8_9HYPH</name>
<keyword evidence="1" id="KW-0732">Signal</keyword>
<dbReference type="PROSITE" id="PS51257">
    <property type="entry name" value="PROKAR_LIPOPROTEIN"/>
    <property type="match status" value="1"/>
</dbReference>
<gene>
    <name evidence="2" type="ORF">ACFPOB_14050</name>
</gene>
<reference evidence="3" key="1">
    <citation type="journal article" date="2019" name="Int. J. Syst. Evol. Microbiol.">
        <title>The Global Catalogue of Microorganisms (GCM) 10K type strain sequencing project: providing services to taxonomists for standard genome sequencing and annotation.</title>
        <authorList>
            <consortium name="The Broad Institute Genomics Platform"/>
            <consortium name="The Broad Institute Genome Sequencing Center for Infectious Disease"/>
            <person name="Wu L."/>
            <person name="Ma J."/>
        </authorList>
    </citation>
    <scope>NUCLEOTIDE SEQUENCE [LARGE SCALE GENOMIC DNA]</scope>
    <source>
        <strain evidence="3">NCAIM B.01391</strain>
    </source>
</reference>
<organism evidence="2 3">
    <name type="scientific">Bosea eneae</name>
    <dbReference type="NCBI Taxonomy" id="151454"/>
    <lineage>
        <taxon>Bacteria</taxon>
        <taxon>Pseudomonadati</taxon>
        <taxon>Pseudomonadota</taxon>
        <taxon>Alphaproteobacteria</taxon>
        <taxon>Hyphomicrobiales</taxon>
        <taxon>Boseaceae</taxon>
        <taxon>Bosea</taxon>
    </lineage>
</organism>
<dbReference type="EMBL" id="JBHSLW010000019">
    <property type="protein sequence ID" value="MFC5420684.1"/>
    <property type="molecule type" value="Genomic_DNA"/>
</dbReference>
<dbReference type="RefSeq" id="WP_377799083.1">
    <property type="nucleotide sequence ID" value="NZ_JBHSLW010000019.1"/>
</dbReference>
<accession>A0ABW0IRK8</accession>
<sequence length="68" mass="6339">MKTFTLAALAVTALGLTACSTTEERIGGAAVGAGTGAVVAGPVGAVVGGAAGAVTGPTVARTTRRAVR</sequence>
<proteinExistence type="predicted"/>
<evidence type="ECO:0000256" key="1">
    <source>
        <dbReference type="SAM" id="SignalP"/>
    </source>
</evidence>
<evidence type="ECO:0000313" key="3">
    <source>
        <dbReference type="Proteomes" id="UP001596053"/>
    </source>
</evidence>
<evidence type="ECO:0000313" key="2">
    <source>
        <dbReference type="EMBL" id="MFC5420684.1"/>
    </source>
</evidence>
<protein>
    <recommendedName>
        <fullName evidence="4">YMGG-like Gly-zipper domain-containing protein</fullName>
    </recommendedName>
</protein>
<feature type="chain" id="PRO_5045771041" description="YMGG-like Gly-zipper domain-containing protein" evidence="1">
    <location>
        <begin position="19"/>
        <end position="68"/>
    </location>
</feature>
<comment type="caution">
    <text evidence="2">The sequence shown here is derived from an EMBL/GenBank/DDBJ whole genome shotgun (WGS) entry which is preliminary data.</text>
</comment>